<dbReference type="Proteomes" id="UP000479526">
    <property type="component" value="Unassembled WGS sequence"/>
</dbReference>
<sequence length="86" mass="9114">MKKRPVTLINLNTAAGASAKALSYPVRMPVLTLDVGSTSLLLTTSAGDRVTAADLEFARQLAREAAVFALWVERCFHGRSKPGGVA</sequence>
<protein>
    <submittedName>
        <fullName evidence="1">Uncharacterized protein</fullName>
    </submittedName>
</protein>
<evidence type="ECO:0000313" key="2">
    <source>
        <dbReference type="Proteomes" id="UP000479526"/>
    </source>
</evidence>
<comment type="caution">
    <text evidence="1">The sequence shown here is derived from an EMBL/GenBank/DDBJ whole genome shotgun (WGS) entry which is preliminary data.</text>
</comment>
<accession>A0A7C9NGW4</accession>
<dbReference type="EMBL" id="WXEW01000003">
    <property type="protein sequence ID" value="NAS22152.1"/>
    <property type="molecule type" value="Genomic_DNA"/>
</dbReference>
<name>A0A7C9NGW4_9ACTN</name>
<evidence type="ECO:0000313" key="1">
    <source>
        <dbReference type="EMBL" id="NAS22152.1"/>
    </source>
</evidence>
<keyword evidence="2" id="KW-1185">Reference proteome</keyword>
<proteinExistence type="predicted"/>
<dbReference type="AlphaFoldDB" id="A0A7C9NGW4"/>
<organism evidence="1 2">
    <name type="scientific">Herbidospora solisilvae</name>
    <dbReference type="NCBI Taxonomy" id="2696284"/>
    <lineage>
        <taxon>Bacteria</taxon>
        <taxon>Bacillati</taxon>
        <taxon>Actinomycetota</taxon>
        <taxon>Actinomycetes</taxon>
        <taxon>Streptosporangiales</taxon>
        <taxon>Streptosporangiaceae</taxon>
        <taxon>Herbidospora</taxon>
    </lineage>
</organism>
<reference evidence="1 2" key="1">
    <citation type="submission" date="2020-01" db="EMBL/GenBank/DDBJ databases">
        <title>Herbidospora sp. NEAU-GS84 nov., a novel actinomycete isolated from soil.</title>
        <authorList>
            <person name="Han L."/>
        </authorList>
    </citation>
    <scope>NUCLEOTIDE SEQUENCE [LARGE SCALE GENOMIC DNA]</scope>
    <source>
        <strain evidence="1 2">NEAU-GS84</strain>
    </source>
</reference>
<gene>
    <name evidence="1" type="ORF">GT755_10705</name>
</gene>
<dbReference type="RefSeq" id="WP_161479565.1">
    <property type="nucleotide sequence ID" value="NZ_WXEW01000003.1"/>
</dbReference>